<dbReference type="InterPro" id="IPR013320">
    <property type="entry name" value="ConA-like_dom_sf"/>
</dbReference>
<dbReference type="AlphaFoldDB" id="A0A917UDB9"/>
<keyword evidence="3" id="KW-1185">Reference proteome</keyword>
<reference evidence="2" key="1">
    <citation type="journal article" date="2014" name="Int. J. Syst. Evol. Microbiol.">
        <title>Complete genome sequence of Corynebacterium casei LMG S-19264T (=DSM 44701T), isolated from a smear-ripened cheese.</title>
        <authorList>
            <consortium name="US DOE Joint Genome Institute (JGI-PGF)"/>
            <person name="Walter F."/>
            <person name="Albersmeier A."/>
            <person name="Kalinowski J."/>
            <person name="Ruckert C."/>
        </authorList>
    </citation>
    <scope>NUCLEOTIDE SEQUENCE</scope>
    <source>
        <strain evidence="2">JCM 19831</strain>
    </source>
</reference>
<organism evidence="2 3">
    <name type="scientific">Dactylosporangium sucinum</name>
    <dbReference type="NCBI Taxonomy" id="1424081"/>
    <lineage>
        <taxon>Bacteria</taxon>
        <taxon>Bacillati</taxon>
        <taxon>Actinomycetota</taxon>
        <taxon>Actinomycetes</taxon>
        <taxon>Micromonosporales</taxon>
        <taxon>Micromonosporaceae</taxon>
        <taxon>Dactylosporangium</taxon>
    </lineage>
</organism>
<dbReference type="CDD" id="cd00110">
    <property type="entry name" value="LamG"/>
    <property type="match status" value="1"/>
</dbReference>
<feature type="domain" description="Laminin G" evidence="1">
    <location>
        <begin position="88"/>
        <end position="242"/>
    </location>
</feature>
<protein>
    <recommendedName>
        <fullName evidence="1">Laminin G domain-containing protein</fullName>
    </recommendedName>
</protein>
<reference evidence="2" key="2">
    <citation type="submission" date="2020-09" db="EMBL/GenBank/DDBJ databases">
        <authorList>
            <person name="Sun Q."/>
            <person name="Ohkuma M."/>
        </authorList>
    </citation>
    <scope>NUCLEOTIDE SEQUENCE</scope>
    <source>
        <strain evidence="2">JCM 19831</strain>
    </source>
</reference>
<accession>A0A917UDB9</accession>
<evidence type="ECO:0000313" key="3">
    <source>
        <dbReference type="Proteomes" id="UP000642070"/>
    </source>
</evidence>
<dbReference type="Gene3D" id="2.60.120.200">
    <property type="match status" value="1"/>
</dbReference>
<evidence type="ECO:0000313" key="2">
    <source>
        <dbReference type="EMBL" id="GGM84483.1"/>
    </source>
</evidence>
<dbReference type="SUPFAM" id="SSF49899">
    <property type="entry name" value="Concanavalin A-like lectins/glucanases"/>
    <property type="match status" value="1"/>
</dbReference>
<comment type="caution">
    <text evidence="2">The sequence shown here is derived from an EMBL/GenBank/DDBJ whole genome shotgun (WGS) entry which is preliminary data.</text>
</comment>
<evidence type="ECO:0000259" key="1">
    <source>
        <dbReference type="PROSITE" id="PS50025"/>
    </source>
</evidence>
<gene>
    <name evidence="2" type="ORF">GCM10007977_102550</name>
</gene>
<proteinExistence type="predicted"/>
<dbReference type="PROSITE" id="PS50025">
    <property type="entry name" value="LAM_G_DOMAIN"/>
    <property type="match status" value="1"/>
</dbReference>
<sequence>MSGADGECFGGRMRGRRSLVVVSTAAAVVVGTATTADATSGTEIAVWQMNESAGARTMADSSGHGFDGRIGGEVVPGGGAYRFARLRPDTPPTHPQHLVTVPDAPALDPADRDYAVTVRLRTTHNFGNIVQKGQATVAGGNWKLQIPSGIVQCLFRGSRGSVIVSAKTRINDGAWHTVRCERTEQGLTLTIDGRVDARRAGRTGTIANSWPVSVGGKTSCDQVDVGCDYYAGDLDYVSIEAR</sequence>
<dbReference type="EMBL" id="BMPI01000096">
    <property type="protein sequence ID" value="GGM84483.1"/>
    <property type="molecule type" value="Genomic_DNA"/>
</dbReference>
<dbReference type="InterPro" id="IPR001791">
    <property type="entry name" value="Laminin_G"/>
</dbReference>
<name>A0A917UDB9_9ACTN</name>
<dbReference type="Proteomes" id="UP000642070">
    <property type="component" value="Unassembled WGS sequence"/>
</dbReference>
<dbReference type="Pfam" id="PF02210">
    <property type="entry name" value="Laminin_G_2"/>
    <property type="match status" value="1"/>
</dbReference>